<dbReference type="OrthoDB" id="2862635at2759"/>
<dbReference type="SUPFAM" id="SSF49899">
    <property type="entry name" value="Concanavalin A-like lectins/glucanases"/>
    <property type="match status" value="1"/>
</dbReference>
<feature type="region of interest" description="Disordered" evidence="2">
    <location>
        <begin position="26"/>
        <end position="46"/>
    </location>
</feature>
<reference evidence="4 5" key="1">
    <citation type="submission" date="2021-08" db="EMBL/GenBank/DDBJ databases">
        <title>Draft Genome Sequence of Phanerochaete sordida strain YK-624.</title>
        <authorList>
            <person name="Mori T."/>
            <person name="Dohra H."/>
            <person name="Suzuki T."/>
            <person name="Kawagishi H."/>
            <person name="Hirai H."/>
        </authorList>
    </citation>
    <scope>NUCLEOTIDE SEQUENCE [LARGE SCALE GENOMIC DNA]</scope>
    <source>
        <strain evidence="4 5">YK-624</strain>
    </source>
</reference>
<feature type="signal peptide" evidence="3">
    <location>
        <begin position="1"/>
        <end position="16"/>
    </location>
</feature>
<evidence type="ECO:0000256" key="3">
    <source>
        <dbReference type="SAM" id="SignalP"/>
    </source>
</evidence>
<sequence>MLRILAAVLAAAAVLARPADQARLRAPIATGTPDTHVAHSNTSNDRPTRYSANWAGAVLHSPVDELREITGTFTVPAVRWPQDEGHWSSQWGKIWIGIGSDLCGDKGANIRVGVEIIMQSSGEIDVLPFYQAYPNPFTFIGGNYFSSGDDLVLSISLDSKTSGRVTVKAPAYRIEIRESFATGPWLCPHDAEWVVEANIEDGEIVTPPDFGAIVFKDAHAAGVGPDAAHAIDMFQQRQLTEVSVGPSTVNVTYLPDFFTERGRTGARAQ</sequence>
<dbReference type="GO" id="GO:0006508">
    <property type="term" value="P:proteolysis"/>
    <property type="evidence" value="ECO:0007669"/>
    <property type="project" value="InterPro"/>
</dbReference>
<dbReference type="Pfam" id="PF01828">
    <property type="entry name" value="Peptidase_A4"/>
    <property type="match status" value="1"/>
</dbReference>
<dbReference type="EMBL" id="BPQB01000064">
    <property type="protein sequence ID" value="GJE96812.1"/>
    <property type="molecule type" value="Genomic_DNA"/>
</dbReference>
<gene>
    <name evidence="4" type="ORF">PsYK624_130180</name>
</gene>
<dbReference type="InterPro" id="IPR000250">
    <property type="entry name" value="Peptidase_G1"/>
</dbReference>
<comment type="caution">
    <text evidence="4">The sequence shown here is derived from an EMBL/GenBank/DDBJ whole genome shotgun (WGS) entry which is preliminary data.</text>
</comment>
<dbReference type="PANTHER" id="PTHR37536">
    <property type="entry name" value="PUTATIVE (AFU_ORTHOLOGUE AFUA_3G02970)-RELATED"/>
    <property type="match status" value="1"/>
</dbReference>
<feature type="chain" id="PRO_5040160400" evidence="3">
    <location>
        <begin position="17"/>
        <end position="269"/>
    </location>
</feature>
<name>A0A9P3GKB7_9APHY</name>
<accession>A0A9P3GKB7</accession>
<evidence type="ECO:0000256" key="1">
    <source>
        <dbReference type="PIRSR" id="PIRSR600250-50"/>
    </source>
</evidence>
<feature type="active site" description="Proton acceptor" evidence="1">
    <location>
        <position position="196"/>
    </location>
</feature>
<proteinExistence type="predicted"/>
<organism evidence="4 5">
    <name type="scientific">Phanerochaete sordida</name>
    <dbReference type="NCBI Taxonomy" id="48140"/>
    <lineage>
        <taxon>Eukaryota</taxon>
        <taxon>Fungi</taxon>
        <taxon>Dikarya</taxon>
        <taxon>Basidiomycota</taxon>
        <taxon>Agaricomycotina</taxon>
        <taxon>Agaricomycetes</taxon>
        <taxon>Polyporales</taxon>
        <taxon>Phanerochaetaceae</taxon>
        <taxon>Phanerochaete</taxon>
    </lineage>
</organism>
<keyword evidence="3" id="KW-0732">Signal</keyword>
<dbReference type="GO" id="GO:0070007">
    <property type="term" value="F:glutamic-type endopeptidase activity"/>
    <property type="evidence" value="ECO:0007669"/>
    <property type="project" value="InterPro"/>
</dbReference>
<dbReference type="AlphaFoldDB" id="A0A9P3GKB7"/>
<dbReference type="Proteomes" id="UP000703269">
    <property type="component" value="Unassembled WGS sequence"/>
</dbReference>
<dbReference type="InterPro" id="IPR038656">
    <property type="entry name" value="Peptidase_G1_sf"/>
</dbReference>
<dbReference type="CDD" id="cd13426">
    <property type="entry name" value="Peptidase_G1"/>
    <property type="match status" value="1"/>
</dbReference>
<evidence type="ECO:0000256" key="2">
    <source>
        <dbReference type="SAM" id="MobiDB-lite"/>
    </source>
</evidence>
<dbReference type="InterPro" id="IPR013320">
    <property type="entry name" value="ConA-like_dom_sf"/>
</dbReference>
<evidence type="ECO:0000313" key="5">
    <source>
        <dbReference type="Proteomes" id="UP000703269"/>
    </source>
</evidence>
<dbReference type="Gene3D" id="2.60.120.700">
    <property type="entry name" value="Peptidase G1"/>
    <property type="match status" value="1"/>
</dbReference>
<dbReference type="PANTHER" id="PTHR37536:SF1">
    <property type="entry name" value="ASPERGILLOPEPSIN, PUTAITVE (AFU_ORTHOLOGUE AFUA_7G01200)"/>
    <property type="match status" value="1"/>
</dbReference>
<evidence type="ECO:0000313" key="4">
    <source>
        <dbReference type="EMBL" id="GJE96812.1"/>
    </source>
</evidence>
<protein>
    <submittedName>
        <fullName evidence="4">Peptidase G1 domain-containing protein</fullName>
    </submittedName>
</protein>
<keyword evidence="5" id="KW-1185">Reference proteome</keyword>